<sequence>MFFPQSLETAACTDRWLIWFCERLHSTTESSSLENQSVTDHSLHYELQDSSFFVRRGYIRKYFGAWFKEALNNISSLLKSEGLSRLYRGLLPPLIMRTSSRALMFGMYDELQSSLSCPHSPPNSSFTICHAQAAFLAGLCEASLCPLERVQVLLQTSAYHDQFKNTGQILGALKIYGVREYYRGLSVILARNSLSNTLFFTLKEPFKKAVMDTHPPINNSLMQLVADFMSGAILGATISTIFFPMNVVKNHIQSKVRIM</sequence>
<dbReference type="Proteomes" id="UP000095283">
    <property type="component" value="Unplaced"/>
</dbReference>
<dbReference type="InterPro" id="IPR023395">
    <property type="entry name" value="MCP_dom_sf"/>
</dbReference>
<evidence type="ECO:0000256" key="9">
    <source>
        <dbReference type="ARBA" id="ARBA00023136"/>
    </source>
</evidence>
<evidence type="ECO:0000256" key="3">
    <source>
        <dbReference type="ARBA" id="ARBA00022448"/>
    </source>
</evidence>
<evidence type="ECO:0000313" key="13">
    <source>
        <dbReference type="Proteomes" id="UP000095283"/>
    </source>
</evidence>
<evidence type="ECO:0000313" key="14">
    <source>
        <dbReference type="WBParaSite" id="Hba_01752"/>
    </source>
</evidence>
<dbReference type="Gene3D" id="1.50.40.10">
    <property type="entry name" value="Mitochondrial carrier domain"/>
    <property type="match status" value="1"/>
</dbReference>
<keyword evidence="9 10" id="KW-0472">Membrane</keyword>
<dbReference type="GO" id="GO:0005743">
    <property type="term" value="C:mitochondrial inner membrane"/>
    <property type="evidence" value="ECO:0007669"/>
    <property type="project" value="UniProtKB-SubCell"/>
</dbReference>
<protein>
    <submittedName>
        <fullName evidence="14">Solute carrier family 25 member 51</fullName>
    </submittedName>
</protein>
<dbReference type="GO" id="GO:0051724">
    <property type="term" value="F:NAD transmembrane transporter activity"/>
    <property type="evidence" value="ECO:0007669"/>
    <property type="project" value="TreeGrafter"/>
</dbReference>
<evidence type="ECO:0000256" key="1">
    <source>
        <dbReference type="ARBA" id="ARBA00004448"/>
    </source>
</evidence>
<proteinExistence type="inferred from homology"/>
<dbReference type="WBParaSite" id="Hba_01752">
    <property type="protein sequence ID" value="Hba_01752"/>
    <property type="gene ID" value="Hba_01752"/>
</dbReference>
<evidence type="ECO:0000256" key="11">
    <source>
        <dbReference type="RuleBase" id="RU000488"/>
    </source>
</evidence>
<dbReference type="SUPFAM" id="SSF103506">
    <property type="entry name" value="Mitochondrial carrier"/>
    <property type="match status" value="1"/>
</dbReference>
<name>A0A1I7WAQ4_HETBA</name>
<dbReference type="Pfam" id="PF00153">
    <property type="entry name" value="Mito_carr"/>
    <property type="match status" value="2"/>
</dbReference>
<feature type="transmembrane region" description="Helical" evidence="12">
    <location>
        <begin position="228"/>
        <end position="248"/>
    </location>
</feature>
<dbReference type="InterPro" id="IPR018108">
    <property type="entry name" value="MCP_transmembrane"/>
</dbReference>
<dbReference type="PANTHER" id="PTHR46131:SF1">
    <property type="entry name" value="SD08549P"/>
    <property type="match status" value="1"/>
</dbReference>
<feature type="repeat" description="Solcar" evidence="10">
    <location>
        <begin position="125"/>
        <end position="209"/>
    </location>
</feature>
<dbReference type="PANTHER" id="PTHR46131">
    <property type="entry name" value="SD08549P"/>
    <property type="match status" value="1"/>
</dbReference>
<reference evidence="14" key="1">
    <citation type="submission" date="2016-11" db="UniProtKB">
        <authorList>
            <consortium name="WormBaseParasite"/>
        </authorList>
    </citation>
    <scope>IDENTIFICATION</scope>
</reference>
<keyword evidence="3 11" id="KW-0813">Transport</keyword>
<organism evidence="13 14">
    <name type="scientific">Heterorhabditis bacteriophora</name>
    <name type="common">Entomopathogenic nematode worm</name>
    <dbReference type="NCBI Taxonomy" id="37862"/>
    <lineage>
        <taxon>Eukaryota</taxon>
        <taxon>Metazoa</taxon>
        <taxon>Ecdysozoa</taxon>
        <taxon>Nematoda</taxon>
        <taxon>Chromadorea</taxon>
        <taxon>Rhabditida</taxon>
        <taxon>Rhabditina</taxon>
        <taxon>Rhabditomorpha</taxon>
        <taxon>Strongyloidea</taxon>
        <taxon>Heterorhabditidae</taxon>
        <taxon>Heterorhabditis</taxon>
    </lineage>
</organism>
<evidence type="ECO:0000256" key="4">
    <source>
        <dbReference type="ARBA" id="ARBA00022692"/>
    </source>
</evidence>
<keyword evidence="8" id="KW-0496">Mitochondrion</keyword>
<keyword evidence="5" id="KW-0677">Repeat</keyword>
<accession>A0A1I7WAQ4</accession>
<dbReference type="AlphaFoldDB" id="A0A1I7WAQ4"/>
<dbReference type="PROSITE" id="PS50920">
    <property type="entry name" value="SOLCAR"/>
    <property type="match status" value="2"/>
</dbReference>
<evidence type="ECO:0000256" key="8">
    <source>
        <dbReference type="ARBA" id="ARBA00023128"/>
    </source>
</evidence>
<evidence type="ECO:0000256" key="10">
    <source>
        <dbReference type="PROSITE-ProRule" id="PRU00282"/>
    </source>
</evidence>
<evidence type="ECO:0000256" key="5">
    <source>
        <dbReference type="ARBA" id="ARBA00022737"/>
    </source>
</evidence>
<dbReference type="InterPro" id="IPR052465">
    <property type="entry name" value="Mito_NAD+_Carrier"/>
</dbReference>
<feature type="repeat" description="Solcar" evidence="10">
    <location>
        <begin position="22"/>
        <end position="114"/>
    </location>
</feature>
<keyword evidence="13" id="KW-1185">Reference proteome</keyword>
<keyword evidence="4 10" id="KW-0812">Transmembrane</keyword>
<evidence type="ECO:0000256" key="2">
    <source>
        <dbReference type="ARBA" id="ARBA00006375"/>
    </source>
</evidence>
<comment type="subcellular location">
    <subcellularLocation>
        <location evidence="1">Mitochondrion inner membrane</location>
        <topology evidence="1">Multi-pass membrane protein</topology>
    </subcellularLocation>
</comment>
<evidence type="ECO:0000256" key="12">
    <source>
        <dbReference type="SAM" id="Phobius"/>
    </source>
</evidence>
<comment type="similarity">
    <text evidence="2 11">Belongs to the mitochondrial carrier (TC 2.A.29) family.</text>
</comment>
<evidence type="ECO:0000256" key="6">
    <source>
        <dbReference type="ARBA" id="ARBA00022792"/>
    </source>
</evidence>
<keyword evidence="7 12" id="KW-1133">Transmembrane helix</keyword>
<evidence type="ECO:0000256" key="7">
    <source>
        <dbReference type="ARBA" id="ARBA00022989"/>
    </source>
</evidence>
<keyword evidence="6" id="KW-0999">Mitochondrion inner membrane</keyword>